<sequence length="129" mass="14705">MAPRKMGQVSSKPQAEAKLGVRGLKARRVKAEMGKVKEEQECLRDEQRELVARFDEIERQCDELKQETEMIAKQSAITLAKLFLMFRILKARESGDLVQAANLTRFLREIVAMEKANAILDEDKDGEDP</sequence>
<keyword evidence="3" id="KW-1185">Reference proteome</keyword>
<proteinExistence type="predicted"/>
<protein>
    <submittedName>
        <fullName evidence="2">Uncharacterized protein</fullName>
    </submittedName>
</protein>
<comment type="caution">
    <text evidence="2">The sequence shown here is derived from an EMBL/GenBank/DDBJ whole genome shotgun (WGS) entry which is preliminary data.</text>
</comment>
<dbReference type="Proteomes" id="UP001472677">
    <property type="component" value="Unassembled WGS sequence"/>
</dbReference>
<evidence type="ECO:0000313" key="3">
    <source>
        <dbReference type="Proteomes" id="UP001472677"/>
    </source>
</evidence>
<gene>
    <name evidence="2" type="ORF">V6N12_035173</name>
</gene>
<feature type="coiled-coil region" evidence="1">
    <location>
        <begin position="26"/>
        <end position="74"/>
    </location>
</feature>
<dbReference type="PANTHER" id="PTHR48248:SF4">
    <property type="match status" value="1"/>
</dbReference>
<reference evidence="2 3" key="1">
    <citation type="journal article" date="2024" name="G3 (Bethesda)">
        <title>Genome assembly of Hibiscus sabdariffa L. provides insights into metabolisms of medicinal natural products.</title>
        <authorList>
            <person name="Kim T."/>
        </authorList>
    </citation>
    <scope>NUCLEOTIDE SEQUENCE [LARGE SCALE GENOMIC DNA]</scope>
    <source>
        <strain evidence="2">TK-2024</strain>
        <tissue evidence="2">Old leaves</tissue>
    </source>
</reference>
<dbReference type="EMBL" id="JBBPBM010000581">
    <property type="protein sequence ID" value="KAK8494009.1"/>
    <property type="molecule type" value="Genomic_DNA"/>
</dbReference>
<organism evidence="2 3">
    <name type="scientific">Hibiscus sabdariffa</name>
    <name type="common">roselle</name>
    <dbReference type="NCBI Taxonomy" id="183260"/>
    <lineage>
        <taxon>Eukaryota</taxon>
        <taxon>Viridiplantae</taxon>
        <taxon>Streptophyta</taxon>
        <taxon>Embryophyta</taxon>
        <taxon>Tracheophyta</taxon>
        <taxon>Spermatophyta</taxon>
        <taxon>Magnoliopsida</taxon>
        <taxon>eudicotyledons</taxon>
        <taxon>Gunneridae</taxon>
        <taxon>Pentapetalae</taxon>
        <taxon>rosids</taxon>
        <taxon>malvids</taxon>
        <taxon>Malvales</taxon>
        <taxon>Malvaceae</taxon>
        <taxon>Malvoideae</taxon>
        <taxon>Hibiscus</taxon>
    </lineage>
</organism>
<evidence type="ECO:0000313" key="2">
    <source>
        <dbReference type="EMBL" id="KAK8494009.1"/>
    </source>
</evidence>
<dbReference type="PANTHER" id="PTHR48248">
    <property type="entry name" value="UVR DOMAIN-CONTAINING PROTEIN"/>
    <property type="match status" value="1"/>
</dbReference>
<keyword evidence="1" id="KW-0175">Coiled coil</keyword>
<evidence type="ECO:0000256" key="1">
    <source>
        <dbReference type="SAM" id="Coils"/>
    </source>
</evidence>
<name>A0ABR2AL13_9ROSI</name>
<accession>A0ABR2AL13</accession>